<organism evidence="1 2">
    <name type="scientific">Candidatus Thermodesulfobacterium syntrophicum</name>
    <dbReference type="NCBI Taxonomy" id="3060442"/>
    <lineage>
        <taxon>Bacteria</taxon>
        <taxon>Pseudomonadati</taxon>
        <taxon>Thermodesulfobacteriota</taxon>
        <taxon>Thermodesulfobacteria</taxon>
        <taxon>Thermodesulfobacteriales</taxon>
        <taxon>Thermodesulfobacteriaceae</taxon>
        <taxon>Thermodesulfobacterium</taxon>
    </lineage>
</organism>
<dbReference type="EMBL" id="JAPHEG010000006">
    <property type="protein sequence ID" value="MDF2954138.1"/>
    <property type="molecule type" value="Genomic_DNA"/>
</dbReference>
<evidence type="ECO:0000313" key="2">
    <source>
        <dbReference type="Proteomes" id="UP001144110"/>
    </source>
</evidence>
<comment type="caution">
    <text evidence="1">The sequence shown here is derived from an EMBL/GenBank/DDBJ whole genome shotgun (WGS) entry which is preliminary data.</text>
</comment>
<name>A0AAE3P5V0_9BACT</name>
<accession>A0AAE3P5V0</accession>
<proteinExistence type="predicted"/>
<reference evidence="1" key="1">
    <citation type="submission" date="2022-11" db="EMBL/GenBank/DDBJ databases">
        <title>Candidatus Alkanophaga archaea from heated hydrothermal vent sediment oxidize petroleum alkanes.</title>
        <authorList>
            <person name="Zehnle H."/>
            <person name="Laso-Perez R."/>
            <person name="Lipp J."/>
            <person name="Teske A."/>
            <person name="Wegener G."/>
        </authorList>
    </citation>
    <scope>NUCLEOTIDE SEQUENCE</scope>
    <source>
        <strain evidence="1">MCA70</strain>
    </source>
</reference>
<gene>
    <name evidence="1" type="ORF">OD816_001383</name>
</gene>
<sequence length="153" mass="16993">MRRGMILGIILLFLLSFISSLWAGPFCCVAGKYRVSFKNTWAPPPLQDEVGKVHPGYIIIRQNSQCDKSIGIIVLDKEQNVLFKGKGTVIPVRYKCLFKGSLYGNPEGYPEKVEVKGELTKQGSIWYIKGKYDNVTPPPHEGVDGVFTGGQTN</sequence>
<protein>
    <submittedName>
        <fullName evidence="1">Uncharacterized protein</fullName>
    </submittedName>
</protein>
<dbReference type="Proteomes" id="UP001144110">
    <property type="component" value="Unassembled WGS sequence"/>
</dbReference>
<dbReference type="AlphaFoldDB" id="A0AAE3P5V0"/>
<evidence type="ECO:0000313" key="1">
    <source>
        <dbReference type="EMBL" id="MDF2954138.1"/>
    </source>
</evidence>